<reference evidence="1 2" key="1">
    <citation type="submission" date="2021-03" db="EMBL/GenBank/DDBJ databases">
        <title>Sequencing the genomes of 1000 actinobacteria strains.</title>
        <authorList>
            <person name="Klenk H.-P."/>
        </authorList>
    </citation>
    <scope>NUCLEOTIDE SEQUENCE [LARGE SCALE GENOMIC DNA]</scope>
    <source>
        <strain evidence="1 2">DSM 45516</strain>
    </source>
</reference>
<dbReference type="EMBL" id="JAGGMR010000001">
    <property type="protein sequence ID" value="MBP2189127.1"/>
    <property type="molecule type" value="Genomic_DNA"/>
</dbReference>
<sequence length="99" mass="10073">MAVFGFEVTPGALRAASEAARQAAGVVRELEVGRVAELAAALPGTESATTAAKLARHWKAAGKKWAKGMDVYAATAASAADTYRTQDRAGARGIEAGGL</sequence>
<evidence type="ECO:0000313" key="1">
    <source>
        <dbReference type="EMBL" id="MBP2189127.1"/>
    </source>
</evidence>
<comment type="caution">
    <text evidence="1">The sequence shown here is derived from an EMBL/GenBank/DDBJ whole genome shotgun (WGS) entry which is preliminary data.</text>
</comment>
<gene>
    <name evidence="1" type="ORF">BJ987_002028</name>
</gene>
<accession>A0ABS4QBR9</accession>
<name>A0ABS4QBR9_9NOCA</name>
<dbReference type="Proteomes" id="UP001519325">
    <property type="component" value="Unassembled WGS sequence"/>
</dbReference>
<dbReference type="RefSeq" id="WP_209887362.1">
    <property type="nucleotide sequence ID" value="NZ_JAGGMR010000001.1"/>
</dbReference>
<proteinExistence type="predicted"/>
<evidence type="ECO:0008006" key="3">
    <source>
        <dbReference type="Google" id="ProtNLM"/>
    </source>
</evidence>
<evidence type="ECO:0000313" key="2">
    <source>
        <dbReference type="Proteomes" id="UP001519325"/>
    </source>
</evidence>
<organism evidence="1 2">
    <name type="scientific">Nocardia goodfellowii</name>
    <dbReference type="NCBI Taxonomy" id="882446"/>
    <lineage>
        <taxon>Bacteria</taxon>
        <taxon>Bacillati</taxon>
        <taxon>Actinomycetota</taxon>
        <taxon>Actinomycetes</taxon>
        <taxon>Mycobacteriales</taxon>
        <taxon>Nocardiaceae</taxon>
        <taxon>Nocardia</taxon>
    </lineage>
</organism>
<keyword evidence="2" id="KW-1185">Reference proteome</keyword>
<protein>
    <recommendedName>
        <fullName evidence="3">ESX-1 secretion-associated protein</fullName>
    </recommendedName>
</protein>